<keyword evidence="3" id="KW-1185">Reference proteome</keyword>
<feature type="region of interest" description="Disordered" evidence="1">
    <location>
        <begin position="1"/>
        <end position="134"/>
    </location>
</feature>
<evidence type="ECO:0000313" key="3">
    <source>
        <dbReference type="Proteomes" id="UP001381693"/>
    </source>
</evidence>
<name>A0AAN9A8Z0_HALRR</name>
<dbReference type="EMBL" id="JAXCGZ010001124">
    <property type="protein sequence ID" value="KAK7085356.1"/>
    <property type="molecule type" value="Genomic_DNA"/>
</dbReference>
<sequence length="177" mass="18606">MISIPPPSSLPQTPSHHPHVQFQRLQSPLSQSSQSSPTSQTSGKSHVLSLPLSRTSQIPTSPISTSSSHTAPLASPSHSSAIPTIKQEVTDPVESDYGHDTYEDTKPDVSDSHHLEQDLAVAGPSGFQGSADNWDGDADLVSYGGGEVYAESGLEESGDSEAQGVSVIFCFVYITGC</sequence>
<dbReference type="AlphaFoldDB" id="A0AAN9A8Z0"/>
<evidence type="ECO:0000313" key="2">
    <source>
        <dbReference type="EMBL" id="KAK7085356.1"/>
    </source>
</evidence>
<dbReference type="Proteomes" id="UP001381693">
    <property type="component" value="Unassembled WGS sequence"/>
</dbReference>
<accession>A0AAN9A8Z0</accession>
<feature type="compositionally biased region" description="Low complexity" evidence="1">
    <location>
        <begin position="53"/>
        <end position="70"/>
    </location>
</feature>
<proteinExistence type="predicted"/>
<feature type="compositionally biased region" description="Low complexity" evidence="1">
    <location>
        <begin position="25"/>
        <end position="42"/>
    </location>
</feature>
<gene>
    <name evidence="2" type="ORF">SK128_012417</name>
</gene>
<evidence type="ECO:0000256" key="1">
    <source>
        <dbReference type="SAM" id="MobiDB-lite"/>
    </source>
</evidence>
<feature type="compositionally biased region" description="Basic and acidic residues" evidence="1">
    <location>
        <begin position="96"/>
        <end position="117"/>
    </location>
</feature>
<reference evidence="2 3" key="1">
    <citation type="submission" date="2023-11" db="EMBL/GenBank/DDBJ databases">
        <title>Halocaridina rubra genome assembly.</title>
        <authorList>
            <person name="Smith C."/>
        </authorList>
    </citation>
    <scope>NUCLEOTIDE SEQUENCE [LARGE SCALE GENOMIC DNA]</scope>
    <source>
        <strain evidence="2">EP-1</strain>
        <tissue evidence="2">Whole</tissue>
    </source>
</reference>
<organism evidence="2 3">
    <name type="scientific">Halocaridina rubra</name>
    <name type="common">Hawaiian red shrimp</name>
    <dbReference type="NCBI Taxonomy" id="373956"/>
    <lineage>
        <taxon>Eukaryota</taxon>
        <taxon>Metazoa</taxon>
        <taxon>Ecdysozoa</taxon>
        <taxon>Arthropoda</taxon>
        <taxon>Crustacea</taxon>
        <taxon>Multicrustacea</taxon>
        <taxon>Malacostraca</taxon>
        <taxon>Eumalacostraca</taxon>
        <taxon>Eucarida</taxon>
        <taxon>Decapoda</taxon>
        <taxon>Pleocyemata</taxon>
        <taxon>Caridea</taxon>
        <taxon>Atyoidea</taxon>
        <taxon>Atyidae</taxon>
        <taxon>Halocaridina</taxon>
    </lineage>
</organism>
<protein>
    <submittedName>
        <fullName evidence="2">Uncharacterized protein</fullName>
    </submittedName>
</protein>
<comment type="caution">
    <text evidence="2">The sequence shown here is derived from an EMBL/GenBank/DDBJ whole genome shotgun (WGS) entry which is preliminary data.</text>
</comment>